<comment type="caution">
    <text evidence="5">The sequence shown here is derived from an EMBL/GenBank/DDBJ whole genome shotgun (WGS) entry which is preliminary data.</text>
</comment>
<dbReference type="PRINTS" id="PR00035">
    <property type="entry name" value="HTHGNTR"/>
</dbReference>
<dbReference type="InterPro" id="IPR036388">
    <property type="entry name" value="WH-like_DNA-bd_sf"/>
</dbReference>
<dbReference type="InterPro" id="IPR028978">
    <property type="entry name" value="Chorismate_lyase_/UTRA_dom_sf"/>
</dbReference>
<keyword evidence="1" id="KW-0805">Transcription regulation</keyword>
<dbReference type="PROSITE" id="PS50949">
    <property type="entry name" value="HTH_GNTR"/>
    <property type="match status" value="1"/>
</dbReference>
<organism evidence="5 6">
    <name type="scientific">Ligilactobacillus agilis</name>
    <dbReference type="NCBI Taxonomy" id="1601"/>
    <lineage>
        <taxon>Bacteria</taxon>
        <taxon>Bacillati</taxon>
        <taxon>Bacillota</taxon>
        <taxon>Bacilli</taxon>
        <taxon>Lactobacillales</taxon>
        <taxon>Lactobacillaceae</taxon>
        <taxon>Ligilactobacillus</taxon>
    </lineage>
</organism>
<dbReference type="PANTHER" id="PTHR44846">
    <property type="entry name" value="MANNOSYL-D-GLYCERATE TRANSPORT/METABOLISM SYSTEM REPRESSOR MNGR-RELATED"/>
    <property type="match status" value="1"/>
</dbReference>
<dbReference type="SUPFAM" id="SSF64288">
    <property type="entry name" value="Chorismate lyase-like"/>
    <property type="match status" value="1"/>
</dbReference>
<dbReference type="SUPFAM" id="SSF46785">
    <property type="entry name" value="Winged helix' DNA-binding domain"/>
    <property type="match status" value="1"/>
</dbReference>
<evidence type="ECO:0000256" key="2">
    <source>
        <dbReference type="ARBA" id="ARBA00023125"/>
    </source>
</evidence>
<dbReference type="AlphaFoldDB" id="A0A848C7K1"/>
<dbReference type="InterPro" id="IPR011663">
    <property type="entry name" value="UTRA"/>
</dbReference>
<dbReference type="CDD" id="cd07377">
    <property type="entry name" value="WHTH_GntR"/>
    <property type="match status" value="1"/>
</dbReference>
<gene>
    <name evidence="5" type="ORF">HF863_01715</name>
</gene>
<dbReference type="GO" id="GO:0003700">
    <property type="term" value="F:DNA-binding transcription factor activity"/>
    <property type="evidence" value="ECO:0007669"/>
    <property type="project" value="InterPro"/>
</dbReference>
<dbReference type="GO" id="GO:0003677">
    <property type="term" value="F:DNA binding"/>
    <property type="evidence" value="ECO:0007669"/>
    <property type="project" value="UniProtKB-KW"/>
</dbReference>
<dbReference type="RefSeq" id="WP_170091154.1">
    <property type="nucleotide sequence ID" value="NZ_JABAFP010000004.1"/>
</dbReference>
<evidence type="ECO:0000313" key="5">
    <source>
        <dbReference type="EMBL" id="NME41499.1"/>
    </source>
</evidence>
<keyword evidence="2" id="KW-0238">DNA-binding</keyword>
<evidence type="ECO:0000313" key="6">
    <source>
        <dbReference type="Proteomes" id="UP000563853"/>
    </source>
</evidence>
<evidence type="ECO:0000256" key="1">
    <source>
        <dbReference type="ARBA" id="ARBA00023015"/>
    </source>
</evidence>
<keyword evidence="3" id="KW-0804">Transcription</keyword>
<dbReference type="Pfam" id="PF00392">
    <property type="entry name" value="GntR"/>
    <property type="match status" value="1"/>
</dbReference>
<dbReference type="SMART" id="SM00866">
    <property type="entry name" value="UTRA"/>
    <property type="match status" value="1"/>
</dbReference>
<evidence type="ECO:0000259" key="4">
    <source>
        <dbReference type="PROSITE" id="PS50949"/>
    </source>
</evidence>
<protein>
    <submittedName>
        <fullName evidence="5">GntR family transcriptional regulator</fullName>
    </submittedName>
</protein>
<evidence type="ECO:0000256" key="3">
    <source>
        <dbReference type="ARBA" id="ARBA00023163"/>
    </source>
</evidence>
<dbReference type="Gene3D" id="1.10.10.10">
    <property type="entry name" value="Winged helix-like DNA-binding domain superfamily/Winged helix DNA-binding domain"/>
    <property type="match status" value="1"/>
</dbReference>
<dbReference type="GO" id="GO:0045892">
    <property type="term" value="P:negative regulation of DNA-templated transcription"/>
    <property type="evidence" value="ECO:0007669"/>
    <property type="project" value="TreeGrafter"/>
</dbReference>
<dbReference type="InterPro" id="IPR050679">
    <property type="entry name" value="Bact_HTH_transcr_reg"/>
</dbReference>
<dbReference type="Pfam" id="PF07702">
    <property type="entry name" value="UTRA"/>
    <property type="match status" value="1"/>
</dbReference>
<dbReference type="InterPro" id="IPR000524">
    <property type="entry name" value="Tscrpt_reg_HTH_GntR"/>
</dbReference>
<dbReference type="PANTHER" id="PTHR44846:SF4">
    <property type="entry name" value="HTH GNTR-TYPE DOMAIN-CONTAINING PROTEIN"/>
    <property type="match status" value="1"/>
</dbReference>
<dbReference type="Proteomes" id="UP000563853">
    <property type="component" value="Unassembled WGS sequence"/>
</dbReference>
<dbReference type="EMBL" id="JABAFP010000004">
    <property type="protein sequence ID" value="NME41499.1"/>
    <property type="molecule type" value="Genomic_DNA"/>
</dbReference>
<dbReference type="SMART" id="SM00345">
    <property type="entry name" value="HTH_GNTR"/>
    <property type="match status" value="1"/>
</dbReference>
<accession>A0A848C7K1</accession>
<proteinExistence type="predicted"/>
<name>A0A848C7K1_9LACO</name>
<dbReference type="InterPro" id="IPR036390">
    <property type="entry name" value="WH_DNA-bd_sf"/>
</dbReference>
<reference evidence="5 6" key="1">
    <citation type="submission" date="2020-04" db="EMBL/GenBank/DDBJ databases">
        <authorList>
            <person name="Hitch T.C.A."/>
            <person name="Wylensek D."/>
            <person name="Clavel T."/>
        </authorList>
    </citation>
    <scope>NUCLEOTIDE SEQUENCE [LARGE SCALE GENOMIC DNA]</scope>
    <source>
        <strain evidence="5 6">WCA-389-WT-5H1</strain>
    </source>
</reference>
<sequence>MLKYQKVANDLAQKIEAKVYPERLPKEDELIAAYGVSRNTIRSALDILTNQGIIRRIQGSGYFVSFHPDRLNNVINMSNKYGLRDLGVETPIISKVLTLEVIPATKRTADFLQCRPGTPLYHVLRLRYKNNELISLEDAYYLKDVVPYLDEKICQKAIYAFIIEHYNLEIISGDEYSQVHVLSEQEASLTGLPTGTPAMCIEEVDYLKNEQPFNYSKTLYLKPKLTFYYHVRNHLH</sequence>
<dbReference type="Gene3D" id="3.40.1410.10">
    <property type="entry name" value="Chorismate lyase-like"/>
    <property type="match status" value="1"/>
</dbReference>
<feature type="domain" description="HTH gntR-type" evidence="4">
    <location>
        <begin position="1"/>
        <end position="67"/>
    </location>
</feature>